<dbReference type="InterPro" id="IPR003343">
    <property type="entry name" value="Big_2"/>
</dbReference>
<keyword evidence="2" id="KW-0326">Glycosidase</keyword>
<feature type="chain" id="PRO_5045536190" evidence="4">
    <location>
        <begin position="29"/>
        <end position="1428"/>
    </location>
</feature>
<dbReference type="Gene3D" id="2.60.120.200">
    <property type="match status" value="2"/>
</dbReference>
<accession>A0ABW2Y4L1</accession>
<dbReference type="CDD" id="cd08983">
    <property type="entry name" value="GH43_Bt3655-like"/>
    <property type="match status" value="1"/>
</dbReference>
<sequence length="1428" mass="152742">MMNKIRRATAWAVVVPLLLGTMPSTAIAQENTSASQDNSLQLISSWDFEGGSLTDSIGGENISLAGKAAIQKFGDRNNSEALDIVNTGNEKSFAQIPDSVITSAGNNVTIDFAAKSRSSDTRNYFTFGVGKDSARYLLFYASTQNVKLAIADNGWRHEPGFKVGAPQNDNIWHNYRISIQDDSFVLYRDGKIMGSQLHTGIKLSDLHGATTLIGKSFYSEDTYWNGAIDDIKIFRGANLPFARSVDISGDGVVSGALALVEGDKAQLKASIQPQDALEQTVKWSSSDKSVATVNADGTVTASSPGKTTIVAQVDGSDVKSELPVLVTELDAHSAAQADVDYAISQIPQTVGENLPLAVQGALHKSDLTWKSSNVKLVTGTDSSYRHSGVGADDPYKGAGIISRPAYGTGDSQPVTLTVTARRGTAIVQRSVTIRIKESGRTAPDTGYAAVTFLSDADRENGKIGEALYESATSSSRNDFFSFSQINNGEPVITSTTDTTGLRDPYVLKSHFGDTYYMIATDLKVSRQGWGENQQFGSLKIEAWQSNDMVNWTRTNAAGGSDTGITINSPNQGMTWAPEAAWDDSLGAYVVFFSSRAYTDDTRETPIAGKNGYAYNIVRYAITRDFKTFTAPTDWEDTGYSRIDSTVFKIGDYYYRLTKNEENGAAGEYVTSGKTTFLERSRCLTCTTVSSDPQADENTTWRLLDQNILPFEGAESIRLNAGDINQNDAGDAMVIMADSGGYQPFMTSQSALSNTSWSHRLSQTPGWFDTKVPGKNVTGRVSDLGMPTPKRHGAFVSVPQAVLETMHAYSSSNKISLATVNSTIGAKVNRARNSIDVTVRATDGGDIAGHVTVSINGTKRIVKLDARGKATVALPRARGNTIRIDYDGYTDGRVAPSHISIDRKGHTVVGQIDPAVIHYSFDSVKSGQTRVINEGSAKGSDAQISGSLAASHGFVSLTGSQAIEVPTSSISHSADITLSMWVKNNYGAGNVAAAYIGNRDTSHGYLLVNPQNPHGYVKAVMTTATSQMPQDGPWGSEVGPGSTGQPESGMKSSDDLTLYTVVVRGSTHQMSVYADGKLIGQPSYIIPDGGITAYKDLVAYIGKSAYADPNMSIDVYDYAIYNQALDAAQVSKLYNDQVWNQILSSVSIDREVVSDFALARGSQSMPITWSSNNAAIVIGNAAGIAHVQRPSSSGHNQKVTVTAQATVGGKTVKKAYCITVPRELTTAEKLEYDVKAIRVQGASQVRGNISVATRGTYGSSISWKVTKGVTYAKIADGVNATSKTIVVTRPRNNQHSQIVILKATASLNGKTKTKNVKLTIKPLPKAGQEDVAYVWAYFTGEGVGGEKVSLAASRGNNALDWITLNDGKPIFTSTKGEQGLRDPFILRSKDGDKFYLLATDLKISGRPNSSGGLSGFAGSQANGSAAIEI</sequence>
<protein>
    <submittedName>
        <fullName evidence="6">Immunoglobulin-like domain-containing protein</fullName>
    </submittedName>
</protein>
<evidence type="ECO:0000256" key="3">
    <source>
        <dbReference type="SAM" id="MobiDB-lite"/>
    </source>
</evidence>
<dbReference type="SMART" id="SM00635">
    <property type="entry name" value="BID_2"/>
    <property type="match status" value="1"/>
</dbReference>
<dbReference type="Proteomes" id="UP001597036">
    <property type="component" value="Unassembled WGS sequence"/>
</dbReference>
<feature type="domain" description="BIG2" evidence="5">
    <location>
        <begin position="246"/>
        <end position="323"/>
    </location>
</feature>
<dbReference type="InterPro" id="IPR013320">
    <property type="entry name" value="ConA-like_dom_sf"/>
</dbReference>
<dbReference type="RefSeq" id="WP_377937904.1">
    <property type="nucleotide sequence ID" value="NZ_JBHTHQ010000011.1"/>
</dbReference>
<dbReference type="SUPFAM" id="SSF49899">
    <property type="entry name" value="Concanavalin A-like lectins/glucanases"/>
    <property type="match status" value="2"/>
</dbReference>
<evidence type="ECO:0000256" key="1">
    <source>
        <dbReference type="ARBA" id="ARBA00022801"/>
    </source>
</evidence>
<evidence type="ECO:0000313" key="6">
    <source>
        <dbReference type="EMBL" id="MFD0704419.1"/>
    </source>
</evidence>
<keyword evidence="4" id="KW-0732">Signal</keyword>
<comment type="caution">
    <text evidence="6">The sequence shown here is derived from an EMBL/GenBank/DDBJ whole genome shotgun (WGS) entry which is preliminary data.</text>
</comment>
<feature type="region of interest" description="Disordered" evidence="3">
    <location>
        <begin position="1028"/>
        <end position="1051"/>
    </location>
</feature>
<dbReference type="InterPro" id="IPR023296">
    <property type="entry name" value="Glyco_hydro_beta-prop_sf"/>
</dbReference>
<feature type="signal peptide" evidence="4">
    <location>
        <begin position="1"/>
        <end position="28"/>
    </location>
</feature>
<dbReference type="Gene3D" id="2.115.10.20">
    <property type="entry name" value="Glycosyl hydrolase domain, family 43"/>
    <property type="match status" value="1"/>
</dbReference>
<keyword evidence="7" id="KW-1185">Reference proteome</keyword>
<gene>
    <name evidence="6" type="ORF">ACFQY8_01450</name>
</gene>
<dbReference type="Pfam" id="PF13385">
    <property type="entry name" value="Laminin_G_3"/>
    <property type="match status" value="2"/>
</dbReference>
<dbReference type="SUPFAM" id="SSF75005">
    <property type="entry name" value="Arabinanase/levansucrase/invertase"/>
    <property type="match status" value="1"/>
</dbReference>
<dbReference type="InterPro" id="IPR008964">
    <property type="entry name" value="Invasin/intimin_cell_adhesion"/>
</dbReference>
<dbReference type="SUPFAM" id="SSF49373">
    <property type="entry name" value="Invasin/intimin cell-adhesion fragments"/>
    <property type="match status" value="1"/>
</dbReference>
<dbReference type="EMBL" id="JBHTHQ010000011">
    <property type="protein sequence ID" value="MFD0704419.1"/>
    <property type="molecule type" value="Genomic_DNA"/>
</dbReference>
<name>A0ABW2Y4L1_9BIFI</name>
<keyword evidence="1" id="KW-0378">Hydrolase</keyword>
<dbReference type="Gene3D" id="2.60.40.1080">
    <property type="match status" value="1"/>
</dbReference>
<dbReference type="Pfam" id="PF02368">
    <property type="entry name" value="Big_2"/>
    <property type="match status" value="1"/>
</dbReference>
<evidence type="ECO:0000256" key="2">
    <source>
        <dbReference type="ARBA" id="ARBA00023295"/>
    </source>
</evidence>
<reference evidence="7" key="1">
    <citation type="journal article" date="2019" name="Int. J. Syst. Evol. Microbiol.">
        <title>The Global Catalogue of Microorganisms (GCM) 10K type strain sequencing project: providing services to taxonomists for standard genome sequencing and annotation.</title>
        <authorList>
            <consortium name="The Broad Institute Genomics Platform"/>
            <consortium name="The Broad Institute Genome Sequencing Center for Infectious Disease"/>
            <person name="Wu L."/>
            <person name="Ma J."/>
        </authorList>
    </citation>
    <scope>NUCLEOTIDE SEQUENCE [LARGE SCALE GENOMIC DNA]</scope>
    <source>
        <strain evidence="7">CCM 8604</strain>
    </source>
</reference>
<evidence type="ECO:0000313" key="7">
    <source>
        <dbReference type="Proteomes" id="UP001597036"/>
    </source>
</evidence>
<evidence type="ECO:0000259" key="5">
    <source>
        <dbReference type="SMART" id="SM00635"/>
    </source>
</evidence>
<proteinExistence type="predicted"/>
<dbReference type="Pfam" id="PF20578">
    <property type="entry name" value="aBig_2"/>
    <property type="match status" value="2"/>
</dbReference>
<dbReference type="InterPro" id="IPR046780">
    <property type="entry name" value="aBig_2"/>
</dbReference>
<organism evidence="6 7">
    <name type="scientific">Alloscardovia venturai</name>
    <dbReference type="NCBI Taxonomy" id="1769421"/>
    <lineage>
        <taxon>Bacteria</taxon>
        <taxon>Bacillati</taxon>
        <taxon>Actinomycetota</taxon>
        <taxon>Actinomycetes</taxon>
        <taxon>Bifidobacteriales</taxon>
        <taxon>Bifidobacteriaceae</taxon>
        <taxon>Alloscardovia</taxon>
    </lineage>
</organism>
<evidence type="ECO:0000256" key="4">
    <source>
        <dbReference type="SAM" id="SignalP"/>
    </source>
</evidence>